<dbReference type="EMBL" id="HACA01003883">
    <property type="protein sequence ID" value="CDW21244.1"/>
    <property type="molecule type" value="Transcribed_RNA"/>
</dbReference>
<proteinExistence type="predicted"/>
<keyword evidence="1" id="KW-0472">Membrane</keyword>
<keyword evidence="1" id="KW-0812">Transmembrane</keyword>
<evidence type="ECO:0000256" key="1">
    <source>
        <dbReference type="SAM" id="Phobius"/>
    </source>
</evidence>
<feature type="transmembrane region" description="Helical" evidence="1">
    <location>
        <begin position="6"/>
        <end position="26"/>
    </location>
</feature>
<reference evidence="2" key="1">
    <citation type="submission" date="2014-05" db="EMBL/GenBank/DDBJ databases">
        <authorList>
            <person name="Chronopoulou M."/>
        </authorList>
    </citation>
    <scope>NUCLEOTIDE SEQUENCE</scope>
    <source>
        <tissue evidence="2">Whole organism</tissue>
    </source>
</reference>
<evidence type="ECO:0000313" key="2">
    <source>
        <dbReference type="EMBL" id="CDW21244.1"/>
    </source>
</evidence>
<protein>
    <submittedName>
        <fullName evidence="2">Uncharacterized protein</fullName>
    </submittedName>
</protein>
<name>A0A0K2T591_LEPSM</name>
<keyword evidence="1" id="KW-1133">Transmembrane helix</keyword>
<organism evidence="2">
    <name type="scientific">Lepeophtheirus salmonis</name>
    <name type="common">Salmon louse</name>
    <name type="synonym">Caligus salmonis</name>
    <dbReference type="NCBI Taxonomy" id="72036"/>
    <lineage>
        <taxon>Eukaryota</taxon>
        <taxon>Metazoa</taxon>
        <taxon>Ecdysozoa</taxon>
        <taxon>Arthropoda</taxon>
        <taxon>Crustacea</taxon>
        <taxon>Multicrustacea</taxon>
        <taxon>Hexanauplia</taxon>
        <taxon>Copepoda</taxon>
        <taxon>Siphonostomatoida</taxon>
        <taxon>Caligidae</taxon>
        <taxon>Lepeophtheirus</taxon>
    </lineage>
</organism>
<accession>A0A0K2T591</accession>
<dbReference type="AlphaFoldDB" id="A0A0K2T591"/>
<sequence length="43" mass="4912">MAILFSLPLPVFLEGLTFLLISLPTLRTSSREQFTMYVTSFTE</sequence>